<protein>
    <submittedName>
        <fullName evidence="1">Uncharacterized protein</fullName>
    </submittedName>
</protein>
<dbReference type="AlphaFoldDB" id="A0A4Y2RNQ9"/>
<comment type="caution">
    <text evidence="1">The sequence shown here is derived from an EMBL/GenBank/DDBJ whole genome shotgun (WGS) entry which is preliminary data.</text>
</comment>
<organism evidence="1 2">
    <name type="scientific">Araneus ventricosus</name>
    <name type="common">Orbweaver spider</name>
    <name type="synonym">Epeira ventricosa</name>
    <dbReference type="NCBI Taxonomy" id="182803"/>
    <lineage>
        <taxon>Eukaryota</taxon>
        <taxon>Metazoa</taxon>
        <taxon>Ecdysozoa</taxon>
        <taxon>Arthropoda</taxon>
        <taxon>Chelicerata</taxon>
        <taxon>Arachnida</taxon>
        <taxon>Araneae</taxon>
        <taxon>Araneomorphae</taxon>
        <taxon>Entelegynae</taxon>
        <taxon>Araneoidea</taxon>
        <taxon>Araneidae</taxon>
        <taxon>Araneus</taxon>
    </lineage>
</organism>
<accession>A0A4Y2RNQ9</accession>
<name>A0A4Y2RNQ9_ARAVE</name>
<dbReference type="Proteomes" id="UP000499080">
    <property type="component" value="Unassembled WGS sequence"/>
</dbReference>
<gene>
    <name evidence="1" type="ORF">AVEN_22973_1</name>
</gene>
<proteinExistence type="predicted"/>
<evidence type="ECO:0000313" key="2">
    <source>
        <dbReference type="Proteomes" id="UP000499080"/>
    </source>
</evidence>
<sequence length="107" mass="12133">MSRGLRSPALWLDFSCSNLKPAIHRYSIPFNLPQDWVFFHPFKSKKQARRSLKAPKCATRRSSIPPLFHRTTRWISDFLTSSRGLNLGRFFDAPPTLASGSQIGIGS</sequence>
<dbReference type="EMBL" id="BGPR01017849">
    <property type="protein sequence ID" value="GBN77452.1"/>
    <property type="molecule type" value="Genomic_DNA"/>
</dbReference>
<keyword evidence="2" id="KW-1185">Reference proteome</keyword>
<evidence type="ECO:0000313" key="1">
    <source>
        <dbReference type="EMBL" id="GBN77452.1"/>
    </source>
</evidence>
<reference evidence="1 2" key="1">
    <citation type="journal article" date="2019" name="Sci. Rep.">
        <title>Orb-weaving spider Araneus ventricosus genome elucidates the spidroin gene catalogue.</title>
        <authorList>
            <person name="Kono N."/>
            <person name="Nakamura H."/>
            <person name="Ohtoshi R."/>
            <person name="Moran D.A.P."/>
            <person name="Shinohara A."/>
            <person name="Yoshida Y."/>
            <person name="Fujiwara M."/>
            <person name="Mori M."/>
            <person name="Tomita M."/>
            <person name="Arakawa K."/>
        </authorList>
    </citation>
    <scope>NUCLEOTIDE SEQUENCE [LARGE SCALE GENOMIC DNA]</scope>
</reference>